<dbReference type="SMART" id="SM00475">
    <property type="entry name" value="53EXOc"/>
    <property type="match status" value="1"/>
</dbReference>
<dbReference type="Gene3D" id="3.30.420.10">
    <property type="entry name" value="Ribonuclease H-like superfamily/Ribonuclease H"/>
    <property type="match status" value="1"/>
</dbReference>
<dbReference type="GO" id="GO:0008409">
    <property type="term" value="F:5'-3' exonuclease activity"/>
    <property type="evidence" value="ECO:0007669"/>
    <property type="project" value="UniProtKB-UniRule"/>
</dbReference>
<dbReference type="GO" id="GO:0008408">
    <property type="term" value="F:3'-5' exonuclease activity"/>
    <property type="evidence" value="ECO:0007669"/>
    <property type="project" value="UniProtKB-UniRule"/>
</dbReference>
<keyword evidence="6 17" id="KW-0548">Nucleotidyltransferase</keyword>
<dbReference type="Pfam" id="PF01367">
    <property type="entry name" value="5_3_exonuc"/>
    <property type="match status" value="1"/>
</dbReference>
<reference evidence="23 25" key="3">
    <citation type="submission" date="2019-02" db="EMBL/GenBank/DDBJ databases">
        <authorList>
            <person name="Zhang G."/>
        </authorList>
    </citation>
    <scope>NUCLEOTIDE SEQUENCE [LARGE SCALE GENOMIC DNA]</scope>
    <source>
        <strain evidence="23 25">CMB17</strain>
    </source>
</reference>
<accession>A0A238VLQ2</accession>
<reference evidence="24" key="2">
    <citation type="submission" date="2017-06" db="EMBL/GenBank/DDBJ databases">
        <authorList>
            <person name="Varghese N."/>
            <person name="Submissions S."/>
        </authorList>
    </citation>
    <scope>NUCLEOTIDE SEQUENCE [LARGE SCALE GENOMIC DNA]</scope>
    <source>
        <strain evidence="24">DSM 26170</strain>
    </source>
</reference>
<dbReference type="SUPFAM" id="SSF56672">
    <property type="entry name" value="DNA/RNA polymerases"/>
    <property type="match status" value="1"/>
</dbReference>
<evidence type="ECO:0000259" key="18">
    <source>
        <dbReference type="SMART" id="SM00474"/>
    </source>
</evidence>
<keyword evidence="5 17" id="KW-0808">Transferase</keyword>
<evidence type="ECO:0000313" key="23">
    <source>
        <dbReference type="EMBL" id="TBN52288.1"/>
    </source>
</evidence>
<evidence type="ECO:0000256" key="7">
    <source>
        <dbReference type="ARBA" id="ARBA00022705"/>
    </source>
</evidence>
<dbReference type="InterPro" id="IPR008918">
    <property type="entry name" value="HhH2"/>
</dbReference>
<dbReference type="InterPro" id="IPR018320">
    <property type="entry name" value="DNA_polymerase_1"/>
</dbReference>
<dbReference type="RefSeq" id="WP_089387094.1">
    <property type="nucleotide sequence ID" value="NZ_FZNM01000002.1"/>
</dbReference>
<dbReference type="NCBIfam" id="TIGR00593">
    <property type="entry name" value="pola"/>
    <property type="match status" value="1"/>
</dbReference>
<dbReference type="GO" id="GO:0003887">
    <property type="term" value="F:DNA-directed DNA polymerase activity"/>
    <property type="evidence" value="ECO:0007669"/>
    <property type="project" value="UniProtKB-UniRule"/>
</dbReference>
<dbReference type="Gene3D" id="1.20.1060.10">
    <property type="entry name" value="Taq DNA Polymerase, Chain T, domain 4"/>
    <property type="match status" value="1"/>
</dbReference>
<dbReference type="EMBL" id="SIRL01000002">
    <property type="protein sequence ID" value="TBN52288.1"/>
    <property type="molecule type" value="Genomic_DNA"/>
</dbReference>
<gene>
    <name evidence="17 23" type="primary">polA</name>
    <name evidence="23" type="ORF">EYF88_05210</name>
    <name evidence="22" type="ORF">SAMN06265378_102418</name>
</gene>
<evidence type="ECO:0000313" key="24">
    <source>
        <dbReference type="Proteomes" id="UP000198409"/>
    </source>
</evidence>
<dbReference type="SUPFAM" id="SSF88723">
    <property type="entry name" value="PIN domain-like"/>
    <property type="match status" value="1"/>
</dbReference>
<dbReference type="SMART" id="SM00479">
    <property type="entry name" value="EXOIII"/>
    <property type="match status" value="1"/>
</dbReference>
<dbReference type="FunFam" id="3.40.50.1010:FF:000001">
    <property type="entry name" value="DNA polymerase I"/>
    <property type="match status" value="1"/>
</dbReference>
<dbReference type="CDD" id="cd09898">
    <property type="entry name" value="H3TH_53EXO"/>
    <property type="match status" value="1"/>
</dbReference>
<dbReference type="InterPro" id="IPR036279">
    <property type="entry name" value="5-3_exonuclease_C_sf"/>
</dbReference>
<evidence type="ECO:0000256" key="12">
    <source>
        <dbReference type="ARBA" id="ARBA00022932"/>
    </source>
</evidence>
<keyword evidence="14 17" id="KW-0234">DNA repair</keyword>
<dbReference type="Gene3D" id="1.10.150.20">
    <property type="entry name" value="5' to 3' exonuclease, C-terminal subdomain"/>
    <property type="match status" value="2"/>
</dbReference>
<evidence type="ECO:0000256" key="1">
    <source>
        <dbReference type="ARBA" id="ARBA00007705"/>
    </source>
</evidence>
<dbReference type="InterPro" id="IPR001098">
    <property type="entry name" value="DNA-dir_DNA_pol_A_palm_dom"/>
</dbReference>
<dbReference type="CDD" id="cd08637">
    <property type="entry name" value="DNA_pol_A_pol_I_C"/>
    <property type="match status" value="1"/>
</dbReference>
<keyword evidence="11 17" id="KW-0269">Exonuclease</keyword>
<dbReference type="PANTHER" id="PTHR10133">
    <property type="entry name" value="DNA POLYMERASE I"/>
    <property type="match status" value="1"/>
</dbReference>
<evidence type="ECO:0000256" key="6">
    <source>
        <dbReference type="ARBA" id="ARBA00022695"/>
    </source>
</evidence>
<evidence type="ECO:0000256" key="5">
    <source>
        <dbReference type="ARBA" id="ARBA00022679"/>
    </source>
</evidence>
<evidence type="ECO:0000313" key="22">
    <source>
        <dbReference type="EMBL" id="SNR35285.1"/>
    </source>
</evidence>
<comment type="function">
    <text evidence="17">In addition to polymerase activity, this DNA polymerase exhibits 3'-5' and 5'-3' exonuclease activity.</text>
</comment>
<dbReference type="Gene3D" id="3.30.70.370">
    <property type="match status" value="1"/>
</dbReference>
<feature type="domain" description="5'-3' exonuclease" evidence="19">
    <location>
        <begin position="6"/>
        <end position="269"/>
    </location>
</feature>
<proteinExistence type="inferred from homology"/>
<dbReference type="FunFam" id="1.10.150.20:FF:000003">
    <property type="entry name" value="DNA polymerase I"/>
    <property type="match status" value="1"/>
</dbReference>
<evidence type="ECO:0000256" key="16">
    <source>
        <dbReference type="NCBIfam" id="TIGR00593"/>
    </source>
</evidence>
<evidence type="ECO:0000256" key="10">
    <source>
        <dbReference type="ARBA" id="ARBA00022801"/>
    </source>
</evidence>
<evidence type="ECO:0000256" key="4">
    <source>
        <dbReference type="ARBA" id="ARBA00020311"/>
    </source>
</evidence>
<keyword evidence="9 17" id="KW-0227">DNA damage</keyword>
<dbReference type="InterPro" id="IPR019760">
    <property type="entry name" value="DNA-dir_DNA_pol_A_CS"/>
</dbReference>
<dbReference type="PANTHER" id="PTHR10133:SF27">
    <property type="entry name" value="DNA POLYMERASE NU"/>
    <property type="match status" value="1"/>
</dbReference>
<dbReference type="EMBL" id="FZNM01000002">
    <property type="protein sequence ID" value="SNR35285.1"/>
    <property type="molecule type" value="Genomic_DNA"/>
</dbReference>
<dbReference type="EC" id="2.7.7.7" evidence="3 16"/>
<dbReference type="InterPro" id="IPR002562">
    <property type="entry name" value="3'-5'_exonuclease_dom"/>
</dbReference>
<dbReference type="SMART" id="SM00482">
    <property type="entry name" value="POLAc"/>
    <property type="match status" value="1"/>
</dbReference>
<dbReference type="FunFam" id="3.30.420.10:FF:000026">
    <property type="entry name" value="DNA polymerase I"/>
    <property type="match status" value="1"/>
</dbReference>
<dbReference type="InterPro" id="IPR020046">
    <property type="entry name" value="5-3_exonucl_a-hlix_arch_N"/>
</dbReference>
<dbReference type="CDD" id="cd06139">
    <property type="entry name" value="DNA_polA_I_Ecoli_like_exo"/>
    <property type="match status" value="1"/>
</dbReference>
<dbReference type="NCBIfam" id="NF004397">
    <property type="entry name" value="PRK05755.1"/>
    <property type="match status" value="1"/>
</dbReference>
<dbReference type="Pfam" id="PF01612">
    <property type="entry name" value="DNA_pol_A_exo1"/>
    <property type="match status" value="1"/>
</dbReference>
<dbReference type="Proteomes" id="UP000292859">
    <property type="component" value="Unassembled WGS sequence"/>
</dbReference>
<evidence type="ECO:0000313" key="25">
    <source>
        <dbReference type="Proteomes" id="UP000292859"/>
    </source>
</evidence>
<name>A0A238VLQ2_9RHOB</name>
<dbReference type="InterPro" id="IPR002298">
    <property type="entry name" value="DNA_polymerase_A"/>
</dbReference>
<dbReference type="SMART" id="SM00279">
    <property type="entry name" value="HhH2"/>
    <property type="match status" value="1"/>
</dbReference>
<evidence type="ECO:0000256" key="2">
    <source>
        <dbReference type="ARBA" id="ARBA00011541"/>
    </source>
</evidence>
<comment type="subunit">
    <text evidence="2">Single-chain monomer with multiple functions.</text>
</comment>
<evidence type="ECO:0000256" key="3">
    <source>
        <dbReference type="ARBA" id="ARBA00012417"/>
    </source>
</evidence>
<dbReference type="CDD" id="cd09859">
    <property type="entry name" value="PIN_53EXO"/>
    <property type="match status" value="1"/>
</dbReference>
<reference evidence="22" key="1">
    <citation type="submission" date="2017-06" db="EMBL/GenBank/DDBJ databases">
        <authorList>
            <person name="Kim H.J."/>
            <person name="Triplett B.A."/>
        </authorList>
    </citation>
    <scope>NUCLEOTIDE SEQUENCE [LARGE SCALE GENOMIC DNA]</scope>
    <source>
        <strain evidence="22">DSM 26170</strain>
    </source>
</reference>
<feature type="domain" description="DNA-directed DNA polymerase family A palm" evidence="21">
    <location>
        <begin position="694"/>
        <end position="897"/>
    </location>
</feature>
<dbReference type="GO" id="GO:0003677">
    <property type="term" value="F:DNA binding"/>
    <property type="evidence" value="ECO:0007669"/>
    <property type="project" value="UniProtKB-UniRule"/>
</dbReference>
<dbReference type="FunFam" id="1.10.150.20:FF:000002">
    <property type="entry name" value="DNA polymerase I"/>
    <property type="match status" value="1"/>
</dbReference>
<evidence type="ECO:0000256" key="15">
    <source>
        <dbReference type="ARBA" id="ARBA00049244"/>
    </source>
</evidence>
<sequence length="937" mass="101890">MSEGFGKGCHLHLIDGSAFIFRAYHALPPLTRKSDGLPVGAVAGFCNMLWKYVSDERGHDAPTHAAVIFDHSSKTFRNEIYTAYKANRPEPPEDLRPQFSLTRDATRAFNIACIETQGYEADDIIAALSCKARDAGGTVTIISSDKDLMQLVGDGVQMLDPIKGKPIDRDEVFEKFGVWPDRVVDVQALAGDPTDNVPGAPGIGIKTAAQLITEFGDLESLLARADEIKQPKRRQTLIDHADQIRVSKRLVELDCNTPLDFTLESLEVRPPDAPALLTFLSEMEFRTLTARVAEKLGAEAPAVVSAPVRDAPAAPDLPPIDRARYETVTDRDALDRWVRLIRDTGQVAVDTETTGLDEMQADLVGICLAVAPGKACYIPVGHVAGGDDLFGQSAPVAGQLPLAEVLAALKPLLEDPAILKIGQNLKYDWKMLARQIPELGGIRMTPLADTMLMSYALNAGTHNHGMDELAERYLAHKCIPIKDLIGTGKSQINFAQVPIDKAAPYAAEDAEVTLRLYNHFAPLLPVERVTTSYEMTERPIIPVLAEMEMAGIRIDAEVLRRMSGAFAQKMAGLEDEIYALAGQKFTIGSPKQLGEILFDKMGLSGGKTGKTGAFSTSADVLEDLAAEGHDLPSRILDWRQISKLKSTYTDALPTFVNPDTGRVHTSYSIAGAQTGRLASTDPNLQNIPVRTEEGRRIREAFIAAEGHRLVSLDYSQIELRILAHVANIPALKQAFRDGIDIHAMTASQMFGVPVEGMDPMIRRRAKAINFGVIYGISSFGLSRNLRIPRAEAQTFIDTYFQRFPEIRAYMDRTVADAKSDGSVRTLFGRRINTPGINQNGPAAGGARRAAINAPIQGAAADIIRRAMIRMPSAIADLPARMLLQVHDELVFEVRDDAVDDLIGAARAVMEGAAEPAVKLSVPLVVDAGQGANWAEAH</sequence>
<evidence type="ECO:0000259" key="19">
    <source>
        <dbReference type="SMART" id="SM00475"/>
    </source>
</evidence>
<protein>
    <recommendedName>
        <fullName evidence="4 16">DNA polymerase I</fullName>
        <ecNumber evidence="3 16">2.7.7.7</ecNumber>
    </recommendedName>
</protein>
<keyword evidence="10 17" id="KW-0378">Hydrolase</keyword>
<dbReference type="Gene3D" id="3.40.50.1010">
    <property type="entry name" value="5'-nuclease"/>
    <property type="match status" value="1"/>
</dbReference>
<dbReference type="GO" id="GO:0006261">
    <property type="term" value="P:DNA-templated DNA replication"/>
    <property type="evidence" value="ECO:0007669"/>
    <property type="project" value="UniProtKB-UniRule"/>
</dbReference>
<feature type="domain" description="3'-5' exonuclease" evidence="18">
    <location>
        <begin position="325"/>
        <end position="525"/>
    </location>
</feature>
<dbReference type="InterPro" id="IPR036397">
    <property type="entry name" value="RNaseH_sf"/>
</dbReference>
<keyword evidence="7 17" id="KW-0235">DNA replication</keyword>
<feature type="domain" description="Exonuclease" evidence="20">
    <location>
        <begin position="345"/>
        <end position="526"/>
    </location>
</feature>
<dbReference type="OrthoDB" id="9806424at2"/>
<dbReference type="Pfam" id="PF00476">
    <property type="entry name" value="DNA_pol_A"/>
    <property type="match status" value="1"/>
</dbReference>
<evidence type="ECO:0000256" key="14">
    <source>
        <dbReference type="ARBA" id="ARBA00023204"/>
    </source>
</evidence>
<keyword evidence="12 17" id="KW-0239">DNA-directed DNA polymerase</keyword>
<dbReference type="SUPFAM" id="SSF47807">
    <property type="entry name" value="5' to 3' exonuclease, C-terminal subdomain"/>
    <property type="match status" value="1"/>
</dbReference>
<comment type="catalytic activity">
    <reaction evidence="15 17">
        <text>DNA(n) + a 2'-deoxyribonucleoside 5'-triphosphate = DNA(n+1) + diphosphate</text>
        <dbReference type="Rhea" id="RHEA:22508"/>
        <dbReference type="Rhea" id="RHEA-COMP:17339"/>
        <dbReference type="Rhea" id="RHEA-COMP:17340"/>
        <dbReference type="ChEBI" id="CHEBI:33019"/>
        <dbReference type="ChEBI" id="CHEBI:61560"/>
        <dbReference type="ChEBI" id="CHEBI:173112"/>
        <dbReference type="EC" id="2.7.7.7"/>
    </reaction>
</comment>
<comment type="similarity">
    <text evidence="1 17">Belongs to the DNA polymerase type-A family.</text>
</comment>
<evidence type="ECO:0000259" key="20">
    <source>
        <dbReference type="SMART" id="SM00479"/>
    </source>
</evidence>
<dbReference type="PRINTS" id="PR00868">
    <property type="entry name" value="DNAPOLI"/>
</dbReference>
<dbReference type="SMART" id="SM00474">
    <property type="entry name" value="35EXOc"/>
    <property type="match status" value="1"/>
</dbReference>
<keyword evidence="8" id="KW-0540">Nuclease</keyword>
<dbReference type="InterPro" id="IPR013520">
    <property type="entry name" value="Ribonucl_H"/>
</dbReference>
<dbReference type="InterPro" id="IPR029060">
    <property type="entry name" value="PIN-like_dom_sf"/>
</dbReference>
<dbReference type="SUPFAM" id="SSF53098">
    <property type="entry name" value="Ribonuclease H-like"/>
    <property type="match status" value="1"/>
</dbReference>
<evidence type="ECO:0000259" key="21">
    <source>
        <dbReference type="SMART" id="SM00482"/>
    </source>
</evidence>
<dbReference type="InterPro" id="IPR043502">
    <property type="entry name" value="DNA/RNA_pol_sf"/>
</dbReference>
<dbReference type="PROSITE" id="PS00447">
    <property type="entry name" value="DNA_POLYMERASE_A"/>
    <property type="match status" value="1"/>
</dbReference>
<dbReference type="InterPro" id="IPR020045">
    <property type="entry name" value="DNA_polI_H3TH"/>
</dbReference>
<dbReference type="Proteomes" id="UP000198409">
    <property type="component" value="Unassembled WGS sequence"/>
</dbReference>
<evidence type="ECO:0000256" key="13">
    <source>
        <dbReference type="ARBA" id="ARBA00023125"/>
    </source>
</evidence>
<dbReference type="FunFam" id="1.20.1060.10:FF:000001">
    <property type="entry name" value="DNA polymerase I"/>
    <property type="match status" value="1"/>
</dbReference>
<evidence type="ECO:0000256" key="17">
    <source>
        <dbReference type="RuleBase" id="RU004460"/>
    </source>
</evidence>
<dbReference type="Pfam" id="PF02739">
    <property type="entry name" value="5_3_exonuc_N"/>
    <property type="match status" value="1"/>
</dbReference>
<keyword evidence="25" id="KW-1185">Reference proteome</keyword>
<keyword evidence="13 17" id="KW-0238">DNA-binding</keyword>
<evidence type="ECO:0000256" key="9">
    <source>
        <dbReference type="ARBA" id="ARBA00022763"/>
    </source>
</evidence>
<dbReference type="AlphaFoldDB" id="A0A238VLQ2"/>
<dbReference type="InterPro" id="IPR002421">
    <property type="entry name" value="5-3_exonuclease"/>
</dbReference>
<evidence type="ECO:0000256" key="11">
    <source>
        <dbReference type="ARBA" id="ARBA00022839"/>
    </source>
</evidence>
<evidence type="ECO:0000256" key="8">
    <source>
        <dbReference type="ARBA" id="ARBA00022722"/>
    </source>
</evidence>
<dbReference type="InterPro" id="IPR012337">
    <property type="entry name" value="RNaseH-like_sf"/>
</dbReference>
<dbReference type="GO" id="GO:0006302">
    <property type="term" value="P:double-strand break repair"/>
    <property type="evidence" value="ECO:0007669"/>
    <property type="project" value="TreeGrafter"/>
</dbReference>
<organism evidence="22 24">
    <name type="scientific">Paracoccus sediminis</name>
    <dbReference type="NCBI Taxonomy" id="1214787"/>
    <lineage>
        <taxon>Bacteria</taxon>
        <taxon>Pseudomonadati</taxon>
        <taxon>Pseudomonadota</taxon>
        <taxon>Alphaproteobacteria</taxon>
        <taxon>Rhodobacterales</taxon>
        <taxon>Paracoccaceae</taxon>
        <taxon>Paracoccus</taxon>
    </lineage>
</organism>